<dbReference type="Gene3D" id="1.10.10.10">
    <property type="entry name" value="Winged helix-like DNA-binding domain superfamily/Winged helix DNA-binding domain"/>
    <property type="match status" value="1"/>
</dbReference>
<accession>A0ABW6GNN0</accession>
<evidence type="ECO:0000313" key="4">
    <source>
        <dbReference type="EMBL" id="MFE1354320.1"/>
    </source>
</evidence>
<dbReference type="RefSeq" id="WP_380327579.1">
    <property type="nucleotide sequence ID" value="NZ_JBHYPW010000040.1"/>
</dbReference>
<organism evidence="4 5">
    <name type="scientific">Kitasatospora phosalacinea</name>
    <dbReference type="NCBI Taxonomy" id="2065"/>
    <lineage>
        <taxon>Bacteria</taxon>
        <taxon>Bacillati</taxon>
        <taxon>Actinomycetota</taxon>
        <taxon>Actinomycetes</taxon>
        <taxon>Kitasatosporales</taxon>
        <taxon>Streptomycetaceae</taxon>
        <taxon>Kitasatospora</taxon>
    </lineage>
</organism>
<feature type="domain" description="WYL" evidence="3">
    <location>
        <begin position="155"/>
        <end position="219"/>
    </location>
</feature>
<evidence type="ECO:0000256" key="1">
    <source>
        <dbReference type="SAM" id="MobiDB-lite"/>
    </source>
</evidence>
<keyword evidence="5" id="KW-1185">Reference proteome</keyword>
<comment type="caution">
    <text evidence="4">The sequence shown here is derived from an EMBL/GenBank/DDBJ whole genome shotgun (WGS) entry which is preliminary data.</text>
</comment>
<evidence type="ECO:0000259" key="2">
    <source>
        <dbReference type="Pfam" id="PF08279"/>
    </source>
</evidence>
<dbReference type="Pfam" id="PF13280">
    <property type="entry name" value="WYL"/>
    <property type="match status" value="1"/>
</dbReference>
<dbReference type="InterPro" id="IPR036390">
    <property type="entry name" value="WH_DNA-bd_sf"/>
</dbReference>
<evidence type="ECO:0000313" key="5">
    <source>
        <dbReference type="Proteomes" id="UP001599542"/>
    </source>
</evidence>
<feature type="domain" description="Helix-turn-helix type 11" evidence="2">
    <location>
        <begin position="6"/>
        <end position="59"/>
    </location>
</feature>
<dbReference type="InterPro" id="IPR013196">
    <property type="entry name" value="HTH_11"/>
</dbReference>
<name>A0ABW6GNN0_9ACTN</name>
<proteinExistence type="predicted"/>
<dbReference type="PROSITE" id="PS52050">
    <property type="entry name" value="WYL"/>
    <property type="match status" value="1"/>
</dbReference>
<reference evidence="4 5" key="1">
    <citation type="submission" date="2024-09" db="EMBL/GenBank/DDBJ databases">
        <title>The Natural Products Discovery Center: Release of the First 8490 Sequenced Strains for Exploring Actinobacteria Biosynthetic Diversity.</title>
        <authorList>
            <person name="Kalkreuter E."/>
            <person name="Kautsar S.A."/>
            <person name="Yang D."/>
            <person name="Bader C.D."/>
            <person name="Teijaro C.N."/>
            <person name="Fluegel L."/>
            <person name="Davis C.M."/>
            <person name="Simpson J.R."/>
            <person name="Lauterbach L."/>
            <person name="Steele A.D."/>
            <person name="Gui C."/>
            <person name="Meng S."/>
            <person name="Li G."/>
            <person name="Viehrig K."/>
            <person name="Ye F."/>
            <person name="Su P."/>
            <person name="Kiefer A.F."/>
            <person name="Nichols A."/>
            <person name="Cepeda A.J."/>
            <person name="Yan W."/>
            <person name="Fan B."/>
            <person name="Jiang Y."/>
            <person name="Adhikari A."/>
            <person name="Zheng C.-J."/>
            <person name="Schuster L."/>
            <person name="Cowan T.M."/>
            <person name="Smanski M.J."/>
            <person name="Chevrette M.G."/>
            <person name="De Carvalho L.P.S."/>
            <person name="Shen B."/>
        </authorList>
    </citation>
    <scope>NUCLEOTIDE SEQUENCE [LARGE SCALE GENOMIC DNA]</scope>
    <source>
        <strain evidence="4 5">NPDC058753</strain>
    </source>
</reference>
<dbReference type="PANTHER" id="PTHR34580:SF3">
    <property type="entry name" value="PROTEIN PAFB"/>
    <property type="match status" value="1"/>
</dbReference>
<gene>
    <name evidence="4" type="ORF">ACFW6T_20255</name>
</gene>
<protein>
    <submittedName>
        <fullName evidence="4">Helix-turn-helix transcriptional regulator</fullName>
    </submittedName>
</protein>
<dbReference type="Pfam" id="PF08279">
    <property type="entry name" value="HTH_11"/>
    <property type="match status" value="1"/>
</dbReference>
<dbReference type="EMBL" id="JBHYPX010000041">
    <property type="protein sequence ID" value="MFE1354320.1"/>
    <property type="molecule type" value="Genomic_DNA"/>
</dbReference>
<dbReference type="InterPro" id="IPR051534">
    <property type="entry name" value="CBASS_pafABC_assoc_protein"/>
</dbReference>
<dbReference type="SUPFAM" id="SSF46785">
    <property type="entry name" value="Winged helix' DNA-binding domain"/>
    <property type="match status" value="1"/>
</dbReference>
<dbReference type="InterPro" id="IPR036388">
    <property type="entry name" value="WH-like_DNA-bd_sf"/>
</dbReference>
<dbReference type="InterPro" id="IPR026881">
    <property type="entry name" value="WYL_dom"/>
</dbReference>
<sequence length="251" mass="25852">MNRTARLYALVEELRAAAPRPLTVARLAARFEVATRTVQRDLQALMAAGLPVRATTGRGGGWSIDPRTTLPPVRFTEQEAAALTVALAATGHGTPYAAAARTAAQKLAAVLPEPAATTARDLARRIVALPAPGTDPTGTGPTGTGPAATGPAARAAVERAIAGRTVLRLRYADAAGRESERLVEPAGLLTAGGHWYLIAWCRTRRAGRGFRLDRITAADPTAEPAGHHDLAALLHGSAAAGARPPAALGAL</sequence>
<evidence type="ECO:0000259" key="3">
    <source>
        <dbReference type="Pfam" id="PF13280"/>
    </source>
</evidence>
<dbReference type="Proteomes" id="UP001599542">
    <property type="component" value="Unassembled WGS sequence"/>
</dbReference>
<feature type="region of interest" description="Disordered" evidence="1">
    <location>
        <begin position="130"/>
        <end position="150"/>
    </location>
</feature>
<dbReference type="PANTHER" id="PTHR34580">
    <property type="match status" value="1"/>
</dbReference>